<dbReference type="InterPro" id="IPR052709">
    <property type="entry name" value="Transposase-MT_Hybrid"/>
</dbReference>
<dbReference type="EMBL" id="GEBQ01001375">
    <property type="protein sequence ID" value="JAT38602.1"/>
    <property type="molecule type" value="Transcribed_RNA"/>
</dbReference>
<organism evidence="1">
    <name type="scientific">Graphocephala atropunctata</name>
    <dbReference type="NCBI Taxonomy" id="36148"/>
    <lineage>
        <taxon>Eukaryota</taxon>
        <taxon>Metazoa</taxon>
        <taxon>Ecdysozoa</taxon>
        <taxon>Arthropoda</taxon>
        <taxon>Hexapoda</taxon>
        <taxon>Insecta</taxon>
        <taxon>Pterygota</taxon>
        <taxon>Neoptera</taxon>
        <taxon>Paraneoptera</taxon>
        <taxon>Hemiptera</taxon>
        <taxon>Auchenorrhyncha</taxon>
        <taxon>Membracoidea</taxon>
        <taxon>Cicadellidae</taxon>
        <taxon>Cicadellinae</taxon>
        <taxon>Cicadellini</taxon>
        <taxon>Graphocephala</taxon>
    </lineage>
</organism>
<name>A0A1B6MRN8_9HEMI</name>
<evidence type="ECO:0000313" key="1">
    <source>
        <dbReference type="EMBL" id="JAT38602.1"/>
    </source>
</evidence>
<proteinExistence type="predicted"/>
<reference evidence="1" key="1">
    <citation type="submission" date="2015-11" db="EMBL/GenBank/DDBJ databases">
        <title>De novo transcriptome assembly of four potential Pierce s Disease insect vectors from Arizona vineyards.</title>
        <authorList>
            <person name="Tassone E.E."/>
        </authorList>
    </citation>
    <scope>NUCLEOTIDE SEQUENCE</scope>
</reference>
<evidence type="ECO:0008006" key="2">
    <source>
        <dbReference type="Google" id="ProtNLM"/>
    </source>
</evidence>
<protein>
    <recommendedName>
        <fullName evidence="2">Histone-lysine N-methyltransferase SETMAR</fullName>
    </recommendedName>
</protein>
<gene>
    <name evidence="1" type="ORF">g.47413</name>
</gene>
<dbReference type="Gene3D" id="3.30.420.10">
    <property type="entry name" value="Ribonuclease H-like superfamily/Ribonuclease H"/>
    <property type="match status" value="1"/>
</dbReference>
<sequence length="120" mass="14250">MSTMNRDLADHQRSRKIWSMPLMKRFMEIGDSAVNRLTTHRTAWTLAPSDFHLFRYLKEFLGGERFDTDDEVKEAVKDWLSSHVADFYHIGIQKLVERYDKCLNKNGNYIKKHRKMSGIK</sequence>
<dbReference type="InterPro" id="IPR036397">
    <property type="entry name" value="RNaseH_sf"/>
</dbReference>
<dbReference type="AlphaFoldDB" id="A0A1B6MRN8"/>
<dbReference type="PANTHER" id="PTHR46060:SF1">
    <property type="entry name" value="MARINER MOS1 TRANSPOSASE-LIKE PROTEIN"/>
    <property type="match status" value="1"/>
</dbReference>
<dbReference type="GO" id="GO:0003676">
    <property type="term" value="F:nucleic acid binding"/>
    <property type="evidence" value="ECO:0007669"/>
    <property type="project" value="InterPro"/>
</dbReference>
<accession>A0A1B6MRN8</accession>
<dbReference type="PANTHER" id="PTHR46060">
    <property type="entry name" value="MARINER MOS1 TRANSPOSASE-LIKE PROTEIN"/>
    <property type="match status" value="1"/>
</dbReference>